<dbReference type="EMBL" id="CP017839">
    <property type="protein sequence ID" value="APA95910.1"/>
    <property type="molecule type" value="Genomic_DNA"/>
</dbReference>
<dbReference type="Gene3D" id="3.50.50.60">
    <property type="entry name" value="FAD/NAD(P)-binding domain"/>
    <property type="match status" value="1"/>
</dbReference>
<reference evidence="3 4" key="2">
    <citation type="journal article" date="2016" name="Genome Announc.">
        <title>Draft Genome Sequence of Erythromycin- and Oxytetracycline-Sensitive Nocardia seriolae Strain U-1 (NBRC 110359).</title>
        <authorList>
            <person name="Imajoh M."/>
            <person name="Sukeda M."/>
            <person name="Shimizu M."/>
            <person name="Yamane J."/>
            <person name="Ohnishi K."/>
            <person name="Oshima S."/>
        </authorList>
    </citation>
    <scope>NUCLEOTIDE SEQUENCE [LARGE SCALE GENOMIC DNA]</scope>
    <source>
        <strain evidence="3 4">U-1</strain>
    </source>
</reference>
<dbReference type="KEGG" id="nsr:NS506_01842"/>
<sequence length="257" mass="28526">MEFRNAPARVFDLVVGCDGIHSRVRKLAFGPEADFVTHDSYYYAIAGASAWQDMPEGNRQRARSLGCNAPGRFAMTGGNKAAQMYLFASPALDYSRDDFDQQRAIIAERFAGMGWEVPRMLAELPYLDDFYLDAIAKVRMKNFTSGRVALLGDSAWGHALNGFGTGSAIVGAYVLAGELAAADGDYTVAYASYEEIMKRLLRKTDEAAPGRFLAPRTARGLRFRRFVRSRGFKMMAKYAENTKNDIDLKHYPEPAAN</sequence>
<protein>
    <submittedName>
        <fullName evidence="3">FAD-dependent oxidoreductase</fullName>
    </submittedName>
    <submittedName>
        <fullName evidence="2">Unspecific monooxygenase</fullName>
        <ecNumber evidence="2">1.14.14.1</ecNumber>
    </submittedName>
</protein>
<dbReference type="Pfam" id="PF01494">
    <property type="entry name" value="FAD_binding_3"/>
    <property type="match status" value="1"/>
</dbReference>
<evidence type="ECO:0000313" key="3">
    <source>
        <dbReference type="EMBL" id="GAP29760.1"/>
    </source>
</evidence>
<evidence type="ECO:0000313" key="4">
    <source>
        <dbReference type="Proteomes" id="UP000037179"/>
    </source>
</evidence>
<reference evidence="2 5" key="3">
    <citation type="submission" date="2016-10" db="EMBL/GenBank/DDBJ databases">
        <title>Genome sequence of Nocardia seriolae strain EM150506, isolated from Anguila japonica.</title>
        <authorList>
            <person name="Han H.-J."/>
        </authorList>
    </citation>
    <scope>NUCLEOTIDE SEQUENCE [LARGE SCALE GENOMIC DNA]</scope>
    <source>
        <strain evidence="2 5">EM150506</strain>
    </source>
</reference>
<evidence type="ECO:0000313" key="2">
    <source>
        <dbReference type="EMBL" id="APA95910.1"/>
    </source>
</evidence>
<dbReference type="Proteomes" id="UP000180166">
    <property type="component" value="Chromosome"/>
</dbReference>
<feature type="domain" description="FAD-binding" evidence="1">
    <location>
        <begin position="12"/>
        <end position="182"/>
    </location>
</feature>
<dbReference type="Gene3D" id="3.30.9.10">
    <property type="entry name" value="D-Amino Acid Oxidase, subunit A, domain 2"/>
    <property type="match status" value="1"/>
</dbReference>
<keyword evidence="4" id="KW-1185">Reference proteome</keyword>
<name>A0ABC8AP07_9NOCA</name>
<dbReference type="AlphaFoldDB" id="A0ABC8AP07"/>
<dbReference type="InterPro" id="IPR036188">
    <property type="entry name" value="FAD/NAD-bd_sf"/>
</dbReference>
<keyword evidence="2" id="KW-0503">Monooxygenase</keyword>
<reference evidence="4" key="1">
    <citation type="submission" date="2015-07" db="EMBL/GenBank/DDBJ databases">
        <title>Nocardia seriolae U-1 whole genome shotgun sequence.</title>
        <authorList>
            <person name="Imajoh M."/>
            <person name="Fukumoto Y."/>
            <person name="Sukeda M."/>
            <person name="Yamane J."/>
            <person name="Yamasaki K."/>
            <person name="Shimizu M."/>
            <person name="Ohnishi K."/>
            <person name="Oshima S."/>
        </authorList>
    </citation>
    <scope>NUCLEOTIDE SEQUENCE [LARGE SCALE GENOMIC DNA]</scope>
    <source>
        <strain evidence="4">U-1</strain>
    </source>
</reference>
<dbReference type="PANTHER" id="PTHR46865">
    <property type="entry name" value="OXIDOREDUCTASE-RELATED"/>
    <property type="match status" value="1"/>
</dbReference>
<dbReference type="InterPro" id="IPR051704">
    <property type="entry name" value="FAD_aromatic-hydroxylase"/>
</dbReference>
<keyword evidence="2" id="KW-0560">Oxidoreductase</keyword>
<dbReference type="Proteomes" id="UP000037179">
    <property type="component" value="Unassembled WGS sequence"/>
</dbReference>
<evidence type="ECO:0000313" key="5">
    <source>
        <dbReference type="Proteomes" id="UP000180166"/>
    </source>
</evidence>
<dbReference type="EMBL" id="BBYQ01000063">
    <property type="protein sequence ID" value="GAP29760.1"/>
    <property type="molecule type" value="Genomic_DNA"/>
</dbReference>
<dbReference type="InterPro" id="IPR002938">
    <property type="entry name" value="FAD-bd"/>
</dbReference>
<organism evidence="2 5">
    <name type="scientific">Nocardia seriolae</name>
    <dbReference type="NCBI Taxonomy" id="37332"/>
    <lineage>
        <taxon>Bacteria</taxon>
        <taxon>Bacillati</taxon>
        <taxon>Actinomycetota</taxon>
        <taxon>Actinomycetes</taxon>
        <taxon>Mycobacteriales</taxon>
        <taxon>Nocardiaceae</taxon>
        <taxon>Nocardia</taxon>
    </lineage>
</organism>
<gene>
    <name evidence="2" type="ORF">NS506_01842</name>
    <name evidence="3" type="ORF">NSK11_contig00063-0031</name>
</gene>
<dbReference type="PANTHER" id="PTHR46865:SF2">
    <property type="entry name" value="MONOOXYGENASE"/>
    <property type="match status" value="1"/>
</dbReference>
<dbReference type="EC" id="1.14.14.1" evidence="2"/>
<accession>A0ABC8AP07</accession>
<proteinExistence type="predicted"/>
<dbReference type="SUPFAM" id="SSF51905">
    <property type="entry name" value="FAD/NAD(P)-binding domain"/>
    <property type="match status" value="1"/>
</dbReference>
<evidence type="ECO:0000259" key="1">
    <source>
        <dbReference type="Pfam" id="PF01494"/>
    </source>
</evidence>
<dbReference type="GO" id="GO:0016712">
    <property type="term" value="F:oxidoreductase activity, acting on paired donors, with incorporation or reduction of molecular oxygen, reduced flavin or flavoprotein as one donor, and incorporation of one atom of oxygen"/>
    <property type="evidence" value="ECO:0007669"/>
    <property type="project" value="UniProtKB-EC"/>
</dbReference>